<protein>
    <submittedName>
        <fullName evidence="1">Uncharacterized protein</fullName>
    </submittedName>
</protein>
<dbReference type="Proteomes" id="UP001281761">
    <property type="component" value="Unassembled WGS sequence"/>
</dbReference>
<gene>
    <name evidence="1" type="ORF">BLNAU_21748</name>
</gene>
<reference evidence="1 2" key="1">
    <citation type="journal article" date="2022" name="bioRxiv">
        <title>Genomics of Preaxostyla Flagellates Illuminates Evolutionary Transitions and the Path Towards Mitochondrial Loss.</title>
        <authorList>
            <person name="Novak L.V.F."/>
            <person name="Treitli S.C."/>
            <person name="Pyrih J."/>
            <person name="Halakuc P."/>
            <person name="Pipaliya S.V."/>
            <person name="Vacek V."/>
            <person name="Brzon O."/>
            <person name="Soukal P."/>
            <person name="Eme L."/>
            <person name="Dacks J.B."/>
            <person name="Karnkowska A."/>
            <person name="Elias M."/>
            <person name="Hampl V."/>
        </authorList>
    </citation>
    <scope>NUCLEOTIDE SEQUENCE [LARGE SCALE GENOMIC DNA]</scope>
    <source>
        <strain evidence="1">NAU3</strain>
        <tissue evidence="1">Gut</tissue>
    </source>
</reference>
<dbReference type="EMBL" id="JARBJD010000352">
    <property type="protein sequence ID" value="KAK2943323.1"/>
    <property type="molecule type" value="Genomic_DNA"/>
</dbReference>
<evidence type="ECO:0000313" key="2">
    <source>
        <dbReference type="Proteomes" id="UP001281761"/>
    </source>
</evidence>
<proteinExistence type="predicted"/>
<comment type="caution">
    <text evidence="1">The sequence shown here is derived from an EMBL/GenBank/DDBJ whole genome shotgun (WGS) entry which is preliminary data.</text>
</comment>
<name>A0ABQ9WVH9_9EUKA</name>
<sequence length="137" mass="14942">MVSSASLNGSCPLPPPLLLRLAIRCDGLKTDLWLTSNESFVLSWPCCVEVSDEEMDTAVTVFYPLQTVIGLKIHIYRQANNARQRVHDDAEAMTARTSATAHPSLTVTDFEDHKGEVNNEGSGTIKLGLGEDEKLIG</sequence>
<keyword evidence="2" id="KW-1185">Reference proteome</keyword>
<accession>A0ABQ9WVH9</accession>
<evidence type="ECO:0000313" key="1">
    <source>
        <dbReference type="EMBL" id="KAK2943323.1"/>
    </source>
</evidence>
<organism evidence="1 2">
    <name type="scientific">Blattamonas nauphoetae</name>
    <dbReference type="NCBI Taxonomy" id="2049346"/>
    <lineage>
        <taxon>Eukaryota</taxon>
        <taxon>Metamonada</taxon>
        <taxon>Preaxostyla</taxon>
        <taxon>Oxymonadida</taxon>
        <taxon>Blattamonas</taxon>
    </lineage>
</organism>